<dbReference type="EMBL" id="BGZK01001161">
    <property type="protein sequence ID" value="GBP72933.1"/>
    <property type="molecule type" value="Genomic_DNA"/>
</dbReference>
<accession>A0A4C1YC35</accession>
<feature type="compositionally biased region" description="Basic and acidic residues" evidence="1">
    <location>
        <begin position="115"/>
        <end position="129"/>
    </location>
</feature>
<organism evidence="2 3">
    <name type="scientific">Eumeta variegata</name>
    <name type="common">Bagworm moth</name>
    <name type="synonym">Eumeta japonica</name>
    <dbReference type="NCBI Taxonomy" id="151549"/>
    <lineage>
        <taxon>Eukaryota</taxon>
        <taxon>Metazoa</taxon>
        <taxon>Ecdysozoa</taxon>
        <taxon>Arthropoda</taxon>
        <taxon>Hexapoda</taxon>
        <taxon>Insecta</taxon>
        <taxon>Pterygota</taxon>
        <taxon>Neoptera</taxon>
        <taxon>Endopterygota</taxon>
        <taxon>Lepidoptera</taxon>
        <taxon>Glossata</taxon>
        <taxon>Ditrysia</taxon>
        <taxon>Tineoidea</taxon>
        <taxon>Psychidae</taxon>
        <taxon>Oiketicinae</taxon>
        <taxon>Eumeta</taxon>
    </lineage>
</organism>
<evidence type="ECO:0000313" key="3">
    <source>
        <dbReference type="Proteomes" id="UP000299102"/>
    </source>
</evidence>
<gene>
    <name evidence="2" type="ORF">EVAR_41149_1</name>
</gene>
<evidence type="ECO:0000256" key="1">
    <source>
        <dbReference type="SAM" id="MobiDB-lite"/>
    </source>
</evidence>
<dbReference type="Proteomes" id="UP000299102">
    <property type="component" value="Unassembled WGS sequence"/>
</dbReference>
<feature type="region of interest" description="Disordered" evidence="1">
    <location>
        <begin position="183"/>
        <end position="220"/>
    </location>
</feature>
<feature type="region of interest" description="Disordered" evidence="1">
    <location>
        <begin position="92"/>
        <end position="129"/>
    </location>
</feature>
<dbReference type="AlphaFoldDB" id="A0A4C1YC35"/>
<proteinExistence type="predicted"/>
<reference evidence="2 3" key="1">
    <citation type="journal article" date="2019" name="Commun. Biol.">
        <title>The bagworm genome reveals a unique fibroin gene that provides high tensile strength.</title>
        <authorList>
            <person name="Kono N."/>
            <person name="Nakamura H."/>
            <person name="Ohtoshi R."/>
            <person name="Tomita M."/>
            <person name="Numata K."/>
            <person name="Arakawa K."/>
        </authorList>
    </citation>
    <scope>NUCLEOTIDE SEQUENCE [LARGE SCALE GENOMIC DNA]</scope>
</reference>
<name>A0A4C1YC35_EUMVA</name>
<keyword evidence="3" id="KW-1185">Reference proteome</keyword>
<comment type="caution">
    <text evidence="2">The sequence shown here is derived from an EMBL/GenBank/DDBJ whole genome shotgun (WGS) entry which is preliminary data.</text>
</comment>
<feature type="region of interest" description="Disordered" evidence="1">
    <location>
        <begin position="16"/>
        <end position="45"/>
    </location>
</feature>
<protein>
    <submittedName>
        <fullName evidence="2">Uncharacterized protein</fullName>
    </submittedName>
</protein>
<evidence type="ECO:0000313" key="2">
    <source>
        <dbReference type="EMBL" id="GBP72933.1"/>
    </source>
</evidence>
<feature type="compositionally biased region" description="Basic and acidic residues" evidence="1">
    <location>
        <begin position="195"/>
        <end position="220"/>
    </location>
</feature>
<sequence>MTTRPTVACTLLETAGDRAKSSHDRKRTREVKAMQNDGAVAAGAPPAPANLVVEMEPADAAAAAARESDVEVFIALEAVGDFARRANFKDEIGRPSIPASGRPTPVDLSGSIPRPEPRDVSSTRLDAHPMGRLAASIGTLAIEAKGELKGRKNISRDVKESVIGKLAAISELALRLEKSLELHCGAGAGKNKKGKGNEGRGKTHSKDCDGKPRQDPPTRK</sequence>